<gene>
    <name evidence="6" type="ORF">SEMRO_1_G000940.1</name>
</gene>
<feature type="compositionally biased region" description="Basic and acidic residues" evidence="4">
    <location>
        <begin position="823"/>
        <end position="832"/>
    </location>
</feature>
<protein>
    <submittedName>
        <fullName evidence="6">Gut esterase 1</fullName>
    </submittedName>
</protein>
<accession>A0A9N8D4C2</accession>
<name>A0A9N8D4C2_9STRA</name>
<evidence type="ECO:0000313" key="7">
    <source>
        <dbReference type="Proteomes" id="UP001153069"/>
    </source>
</evidence>
<dbReference type="InterPro" id="IPR019826">
    <property type="entry name" value="Carboxylesterase_B_AS"/>
</dbReference>
<feature type="region of interest" description="Disordered" evidence="4">
    <location>
        <begin position="54"/>
        <end position="120"/>
    </location>
</feature>
<dbReference type="SUPFAM" id="SSF53474">
    <property type="entry name" value="alpha/beta-Hydrolases"/>
    <property type="match status" value="2"/>
</dbReference>
<feature type="domain" description="Carboxylesterase type B" evidence="5">
    <location>
        <begin position="153"/>
        <end position="452"/>
    </location>
</feature>
<feature type="coiled-coil region" evidence="3">
    <location>
        <begin position="573"/>
        <end position="600"/>
    </location>
</feature>
<evidence type="ECO:0000256" key="3">
    <source>
        <dbReference type="SAM" id="Coils"/>
    </source>
</evidence>
<feature type="region of interest" description="Disordered" evidence="4">
    <location>
        <begin position="959"/>
        <end position="980"/>
    </location>
</feature>
<dbReference type="InterPro" id="IPR029058">
    <property type="entry name" value="AB_hydrolase_fold"/>
</dbReference>
<comment type="similarity">
    <text evidence="1">Belongs to the type-B carboxylesterase/lipase family.</text>
</comment>
<feature type="compositionally biased region" description="Low complexity" evidence="4">
    <location>
        <begin position="66"/>
        <end position="120"/>
    </location>
</feature>
<feature type="compositionally biased region" description="Low complexity" evidence="4">
    <location>
        <begin position="966"/>
        <end position="980"/>
    </location>
</feature>
<comment type="caution">
    <text evidence="6">The sequence shown here is derived from an EMBL/GenBank/DDBJ whole genome shotgun (WGS) entry which is preliminary data.</text>
</comment>
<dbReference type="EMBL" id="CAICTM010000001">
    <property type="protein sequence ID" value="CAB9496117.1"/>
    <property type="molecule type" value="Genomic_DNA"/>
</dbReference>
<feature type="region of interest" description="Disordered" evidence="4">
    <location>
        <begin position="641"/>
        <end position="663"/>
    </location>
</feature>
<proteinExistence type="inferred from homology"/>
<evidence type="ECO:0000259" key="5">
    <source>
        <dbReference type="Pfam" id="PF00135"/>
    </source>
</evidence>
<dbReference type="Proteomes" id="UP001153069">
    <property type="component" value="Unassembled WGS sequence"/>
</dbReference>
<sequence length="1246" mass="139149">MASTSPPPPRPKSSGHFIGAQNTSCTRQASSGGKRHPLCLRLLLLFAFTSLIQSQSSDPRFPPPSSSSSASSSSASSSSSSGTESQQQQQYGPQQQQQQQSTSSSSSSSSQAQQDTTTEQAYSYGLAETVTGDYSLMDHSTHSGENNPNTKSLIINIPSLGKLQGKRDAGIDFYGGIPYAAPAVGQLRFAPPEPPPPWAPVVLDGTHYGPDCWQLEDSVMNPGAKKEFMSEDCLSLNIFTPAGHARRVGSGGGGLFGGSGPSTSNAKLQEKLLPVLVWLHGGAFQQGGARRPEYNGHRLAERDVIVVTINYRLGALGFLVSSTDGITGNFGLMDQRAALHFVHDNIIHFGGDPSRVTLFGESAGAAMTGQHLMMEGAGTLFQAAIMQSNPLGYHFRSVVIADFIGEALKRSVDCRDLECLRAERVEEIMLAQKSLMGVPRSVSDVFTWGPTLTQERNLNVGGAGASSSSSSGAASSGGRLNMFQDGLLVDYEDIQHQRRRRNKGKRARDAYSVNVTQPLKGLHLIPDHIPIIIGSNQHEGEMFVHSAFPITMSKPVYWMFVGALFRDSASRVLKHYRGYVDQIEAEANELARKQVDEEENKLYYLEHQKQLEEEYEMLLAMNASRRVVQERDAGFQALMNSWSTGGAQDDPPGNSEDSMNGTSTKGWYSNIFQAWMGQSQPTSPKDGSKEDSLVATDRKVTTGRSNWPNLGRFRPRRIPSMRRIRNIMSMAKKRVPFLQEKDPRIEAEKAAERELRRKARAKQKVLKEAAKVVVDYRPVMSRIITDYLFRCPSWHYAHVLSRNRVQNSDNAFNQQQGGGDTMDDSRSRAGKRDAKHKYKRSRNNNNVYVYRFSQPTHIPGYKECWGKSCHTAELPYVFEAMSIIRSHYSTLGPFAQAEAPVAPEYPFTDILTAYQGALEEMEEDEDLFDMPDEYDDDDDDDEVEDLMWKGSSAWKANEFGRGGDQSSDSSSTSPAGLSSLLTNYSSSTRAQRNNNMPESKAFQRVLKNMFGDYFVEDADEEIAADMAERWVAFAKFGEPNYDGSKANWLPWRYLPTQTTDDAENSEIPWQPQDFEYMDDELEEDEEDEDSSTSGFQWSKDRAERIYRKRALKALGMEVIEEDWYRTELRRMTTASELNEMDAVFTFLFGNAESNNRRRRQQKDGSTTKMSKRAIRQVQEIAQAMGVVGTGLQGEPARSSSSSSSSSNASWDDDFFPEMLDLKWPPEGRLVERDCTCDMWERIRYRY</sequence>
<dbReference type="Gene3D" id="3.40.50.1820">
    <property type="entry name" value="alpha/beta hydrolase"/>
    <property type="match status" value="2"/>
</dbReference>
<evidence type="ECO:0000256" key="4">
    <source>
        <dbReference type="SAM" id="MobiDB-lite"/>
    </source>
</evidence>
<dbReference type="OrthoDB" id="408631at2759"/>
<feature type="region of interest" description="Disordered" evidence="4">
    <location>
        <begin position="1190"/>
        <end position="1209"/>
    </location>
</feature>
<organism evidence="6 7">
    <name type="scientific">Seminavis robusta</name>
    <dbReference type="NCBI Taxonomy" id="568900"/>
    <lineage>
        <taxon>Eukaryota</taxon>
        <taxon>Sar</taxon>
        <taxon>Stramenopiles</taxon>
        <taxon>Ochrophyta</taxon>
        <taxon>Bacillariophyta</taxon>
        <taxon>Bacillariophyceae</taxon>
        <taxon>Bacillariophycidae</taxon>
        <taxon>Naviculales</taxon>
        <taxon>Naviculaceae</taxon>
        <taxon>Seminavis</taxon>
    </lineage>
</organism>
<dbReference type="GO" id="GO:0016787">
    <property type="term" value="F:hydrolase activity"/>
    <property type="evidence" value="ECO:0007669"/>
    <property type="project" value="UniProtKB-KW"/>
</dbReference>
<evidence type="ECO:0000256" key="2">
    <source>
        <dbReference type="ARBA" id="ARBA00022801"/>
    </source>
</evidence>
<dbReference type="PROSITE" id="PS00122">
    <property type="entry name" value="CARBOXYLESTERASE_B_1"/>
    <property type="match status" value="1"/>
</dbReference>
<keyword evidence="3" id="KW-0175">Coiled coil</keyword>
<dbReference type="Pfam" id="PF00135">
    <property type="entry name" value="COesterase"/>
    <property type="match status" value="1"/>
</dbReference>
<evidence type="ECO:0000256" key="1">
    <source>
        <dbReference type="ARBA" id="ARBA00005964"/>
    </source>
</evidence>
<dbReference type="AlphaFoldDB" id="A0A9N8D4C2"/>
<keyword evidence="7" id="KW-1185">Reference proteome</keyword>
<feature type="compositionally biased region" description="Pro residues" evidence="4">
    <location>
        <begin position="1"/>
        <end position="11"/>
    </location>
</feature>
<evidence type="ECO:0000313" key="6">
    <source>
        <dbReference type="EMBL" id="CAB9496117.1"/>
    </source>
</evidence>
<feature type="region of interest" description="Disordered" evidence="4">
    <location>
        <begin position="1"/>
        <end position="33"/>
    </location>
</feature>
<dbReference type="PANTHER" id="PTHR11559">
    <property type="entry name" value="CARBOXYLESTERASE"/>
    <property type="match status" value="1"/>
</dbReference>
<feature type="region of interest" description="Disordered" evidence="4">
    <location>
        <begin position="808"/>
        <end position="839"/>
    </location>
</feature>
<dbReference type="InterPro" id="IPR050309">
    <property type="entry name" value="Type-B_Carboxylest/Lipase"/>
</dbReference>
<keyword evidence="2" id="KW-0378">Hydrolase</keyword>
<dbReference type="InterPro" id="IPR002018">
    <property type="entry name" value="CarbesteraseB"/>
</dbReference>
<feature type="compositionally biased region" description="Polar residues" evidence="4">
    <location>
        <begin position="20"/>
        <end position="31"/>
    </location>
</feature>
<reference evidence="6" key="1">
    <citation type="submission" date="2020-06" db="EMBL/GenBank/DDBJ databases">
        <authorList>
            <consortium name="Plant Systems Biology data submission"/>
        </authorList>
    </citation>
    <scope>NUCLEOTIDE SEQUENCE</scope>
    <source>
        <strain evidence="6">D6</strain>
    </source>
</reference>